<dbReference type="Gene3D" id="3.40.50.300">
    <property type="entry name" value="P-loop containing nucleotide triphosphate hydrolases"/>
    <property type="match status" value="1"/>
</dbReference>
<evidence type="ECO:0000313" key="3">
    <source>
        <dbReference type="Proteomes" id="UP000280296"/>
    </source>
</evidence>
<name>A0A432MNT4_9BACT</name>
<dbReference type="GO" id="GO:0016787">
    <property type="term" value="F:hydrolase activity"/>
    <property type="evidence" value="ECO:0007669"/>
    <property type="project" value="UniProtKB-KW"/>
</dbReference>
<dbReference type="PANTHER" id="PTHR42743">
    <property type="entry name" value="AMINO-ACID AMINOTRANSFERASE"/>
    <property type="match status" value="1"/>
</dbReference>
<sequence>MWSGPRNISTAMMRSWGNRPDTAVCDEPLYAFYLKETGLDHPGAAEVIAHHEADWRKVVEQLVGPVPGGRAIFYQKQMAHHLLPSIDRSWLDRVTNAFLIREPREMLTSLLKVLPEPRLEDTGLPQQVEIFNRVRERTGAVPPVVDAKDVLDDPRGMLAALCRSLGVPFDDRMLSWPPGPRETDGIWAKYWYDSVERSTGFQPYTPKPDAVPDRLLGVLERAEDCYATLFEHRLLP</sequence>
<dbReference type="PANTHER" id="PTHR42743:SF11">
    <property type="entry name" value="AMINODEOXYCHORISMATE LYASE"/>
    <property type="match status" value="1"/>
</dbReference>
<accession>A0A432MNT4</accession>
<evidence type="ECO:0000313" key="2">
    <source>
        <dbReference type="EMBL" id="RUL89094.1"/>
    </source>
</evidence>
<keyword evidence="3" id="KW-1185">Reference proteome</keyword>
<dbReference type="Pfam" id="PF19798">
    <property type="entry name" value="Sulfotransfer_5"/>
    <property type="match status" value="1"/>
</dbReference>
<dbReference type="GO" id="GO:0019752">
    <property type="term" value="P:carboxylic acid metabolic process"/>
    <property type="evidence" value="ECO:0007669"/>
    <property type="project" value="TreeGrafter"/>
</dbReference>
<gene>
    <name evidence="2" type="ORF">TsocGM_03860</name>
</gene>
<reference evidence="2 3" key="2">
    <citation type="submission" date="2019-01" db="EMBL/GenBank/DDBJ databases">
        <title>Tautonia sociabilis, a novel thermotolerant planctomycete of Isosphaeraceae family, isolated from a 4000 m deep subterranean habitat.</title>
        <authorList>
            <person name="Kovaleva O.L."/>
            <person name="Elcheninov A.G."/>
            <person name="Van Heerden E."/>
            <person name="Toshchakov S.V."/>
            <person name="Novikov A."/>
            <person name="Bonch-Osmolovskaya E.A."/>
            <person name="Kublanov I.V."/>
        </authorList>
    </citation>
    <scope>NUCLEOTIDE SEQUENCE [LARGE SCALE GENOMIC DNA]</scope>
    <source>
        <strain evidence="2 3">GM2012</strain>
    </source>
</reference>
<evidence type="ECO:0000256" key="1">
    <source>
        <dbReference type="ARBA" id="ARBA00009320"/>
    </source>
</evidence>
<dbReference type="InterPro" id="IPR027417">
    <property type="entry name" value="P-loop_NTPase"/>
</dbReference>
<dbReference type="Proteomes" id="UP000280296">
    <property type="component" value="Unassembled WGS sequence"/>
</dbReference>
<dbReference type="OrthoDB" id="272985at2"/>
<organism evidence="2 3">
    <name type="scientific">Tautonia sociabilis</name>
    <dbReference type="NCBI Taxonomy" id="2080755"/>
    <lineage>
        <taxon>Bacteria</taxon>
        <taxon>Pseudomonadati</taxon>
        <taxon>Planctomycetota</taxon>
        <taxon>Planctomycetia</taxon>
        <taxon>Isosphaerales</taxon>
        <taxon>Isosphaeraceae</taxon>
        <taxon>Tautonia</taxon>
    </lineage>
</organism>
<protein>
    <submittedName>
        <fullName evidence="2">HAD family hydrolase</fullName>
    </submittedName>
</protein>
<dbReference type="EMBL" id="RYZH01000005">
    <property type="protein sequence ID" value="RUL89094.1"/>
    <property type="molecule type" value="Genomic_DNA"/>
</dbReference>
<comment type="caution">
    <text evidence="2">The sequence shown here is derived from an EMBL/GenBank/DDBJ whole genome shotgun (WGS) entry which is preliminary data.</text>
</comment>
<reference evidence="2 3" key="1">
    <citation type="submission" date="2018-12" db="EMBL/GenBank/DDBJ databases">
        <authorList>
            <person name="Toschakov S.V."/>
        </authorList>
    </citation>
    <scope>NUCLEOTIDE SEQUENCE [LARGE SCALE GENOMIC DNA]</scope>
    <source>
        <strain evidence="2 3">GM2012</strain>
    </source>
</reference>
<proteinExistence type="inferred from homology"/>
<keyword evidence="2" id="KW-0378">Hydrolase</keyword>
<dbReference type="AlphaFoldDB" id="A0A432MNT4"/>
<dbReference type="SUPFAM" id="SSF52540">
    <property type="entry name" value="P-loop containing nucleoside triphosphate hydrolases"/>
    <property type="match status" value="1"/>
</dbReference>
<comment type="similarity">
    <text evidence="1">Belongs to the class-IV pyridoxal-phosphate-dependent aminotransferase family.</text>
</comment>
<dbReference type="InterPro" id="IPR050571">
    <property type="entry name" value="Class-IV_PLP-Dep_Aminotrnsfr"/>
</dbReference>